<dbReference type="GO" id="GO:0005524">
    <property type="term" value="F:ATP binding"/>
    <property type="evidence" value="ECO:0007669"/>
    <property type="project" value="UniProtKB-KW"/>
</dbReference>
<dbReference type="InterPro" id="IPR036640">
    <property type="entry name" value="ABC1_TM_sf"/>
</dbReference>
<dbReference type="GO" id="GO:0015421">
    <property type="term" value="F:ABC-type oligopeptide transporter activity"/>
    <property type="evidence" value="ECO:0007669"/>
    <property type="project" value="TreeGrafter"/>
</dbReference>
<evidence type="ECO:0000256" key="6">
    <source>
        <dbReference type="ARBA" id="ARBA00022989"/>
    </source>
</evidence>
<keyword evidence="4" id="KW-0547">Nucleotide-binding</keyword>
<evidence type="ECO:0000313" key="14">
    <source>
        <dbReference type="Proteomes" id="UP000283568"/>
    </source>
</evidence>
<feature type="transmembrane region" description="Helical" evidence="8">
    <location>
        <begin position="294"/>
        <end position="316"/>
    </location>
</feature>
<dbReference type="PANTHER" id="PTHR43394">
    <property type="entry name" value="ATP-DEPENDENT PERMEASE MDL1, MITOCHONDRIAL"/>
    <property type="match status" value="1"/>
</dbReference>
<evidence type="ECO:0000259" key="9">
    <source>
        <dbReference type="PROSITE" id="PS50893"/>
    </source>
</evidence>
<dbReference type="SUPFAM" id="SSF90123">
    <property type="entry name" value="ABC transporter transmembrane region"/>
    <property type="match status" value="1"/>
</dbReference>
<dbReference type="CDD" id="cd07346">
    <property type="entry name" value="ABC_6TM_exporters"/>
    <property type="match status" value="1"/>
</dbReference>
<organism evidence="11 13">
    <name type="scientific">Xenorhabdus ehlersii</name>
    <dbReference type="NCBI Taxonomy" id="290111"/>
    <lineage>
        <taxon>Bacteria</taxon>
        <taxon>Pseudomonadati</taxon>
        <taxon>Pseudomonadota</taxon>
        <taxon>Gammaproteobacteria</taxon>
        <taxon>Enterobacterales</taxon>
        <taxon>Morganellaceae</taxon>
        <taxon>Xenorhabdus</taxon>
    </lineage>
</organism>
<feature type="transmembrane region" description="Helical" evidence="8">
    <location>
        <begin position="35"/>
        <end position="60"/>
    </location>
</feature>
<keyword evidence="7 8" id="KW-0472">Membrane</keyword>
<dbReference type="EMBL" id="RAQI01000002">
    <property type="protein sequence ID" value="RKE91072.1"/>
    <property type="molecule type" value="Genomic_DNA"/>
</dbReference>
<feature type="transmembrane region" description="Helical" evidence="8">
    <location>
        <begin position="150"/>
        <end position="169"/>
    </location>
</feature>
<evidence type="ECO:0000313" key="12">
    <source>
        <dbReference type="EMBL" id="RKE91072.1"/>
    </source>
</evidence>
<comment type="subcellular location">
    <subcellularLocation>
        <location evidence="1">Cell membrane</location>
        <topology evidence="1">Multi-pass membrane protein</topology>
    </subcellularLocation>
</comment>
<evidence type="ECO:0000256" key="4">
    <source>
        <dbReference type="ARBA" id="ARBA00022741"/>
    </source>
</evidence>
<keyword evidence="14" id="KW-1185">Reference proteome</keyword>
<dbReference type="Gene3D" id="3.40.50.300">
    <property type="entry name" value="P-loop containing nucleotide triphosphate hydrolases"/>
    <property type="match status" value="1"/>
</dbReference>
<dbReference type="Pfam" id="PF00664">
    <property type="entry name" value="ABC_membrane"/>
    <property type="match status" value="1"/>
</dbReference>
<dbReference type="OrthoDB" id="9806127at2"/>
<evidence type="ECO:0000256" key="2">
    <source>
        <dbReference type="ARBA" id="ARBA00022448"/>
    </source>
</evidence>
<keyword evidence="3 8" id="KW-0812">Transmembrane</keyword>
<feature type="domain" description="ABC transporter" evidence="9">
    <location>
        <begin position="349"/>
        <end position="583"/>
    </location>
</feature>
<dbReference type="FunFam" id="3.40.50.300:FF:000287">
    <property type="entry name" value="Multidrug ABC transporter ATP-binding protein"/>
    <property type="match status" value="1"/>
</dbReference>
<dbReference type="SUPFAM" id="SSF52540">
    <property type="entry name" value="P-loop containing nucleoside triphosphate hydrolases"/>
    <property type="match status" value="1"/>
</dbReference>
<feature type="transmembrane region" description="Helical" evidence="8">
    <location>
        <begin position="263"/>
        <end position="282"/>
    </location>
</feature>
<feature type="domain" description="ABC transmembrane type-1" evidence="10">
    <location>
        <begin position="38"/>
        <end position="318"/>
    </location>
</feature>
<evidence type="ECO:0000259" key="10">
    <source>
        <dbReference type="PROSITE" id="PS50929"/>
    </source>
</evidence>
<feature type="transmembrane region" description="Helical" evidence="8">
    <location>
        <begin position="72"/>
        <end position="101"/>
    </location>
</feature>
<dbReference type="Pfam" id="PF00005">
    <property type="entry name" value="ABC_tran"/>
    <property type="match status" value="1"/>
</dbReference>
<name>A0A2D0IQP8_9GAMM</name>
<dbReference type="PROSITE" id="PS50893">
    <property type="entry name" value="ABC_TRANSPORTER_2"/>
    <property type="match status" value="1"/>
</dbReference>
<evidence type="ECO:0000256" key="8">
    <source>
        <dbReference type="SAM" id="Phobius"/>
    </source>
</evidence>
<comment type="caution">
    <text evidence="11">The sequence shown here is derived from an EMBL/GenBank/DDBJ whole genome shotgun (WGS) entry which is preliminary data.</text>
</comment>
<keyword evidence="5 11" id="KW-0067">ATP-binding</keyword>
<evidence type="ECO:0000313" key="11">
    <source>
        <dbReference type="EMBL" id="PHM24153.1"/>
    </source>
</evidence>
<dbReference type="PROSITE" id="PS50929">
    <property type="entry name" value="ABC_TM1F"/>
    <property type="match status" value="1"/>
</dbReference>
<dbReference type="PROSITE" id="PS00211">
    <property type="entry name" value="ABC_TRANSPORTER_1"/>
    <property type="match status" value="1"/>
</dbReference>
<dbReference type="EMBL" id="NIBT01000010">
    <property type="protein sequence ID" value="PHM24153.1"/>
    <property type="molecule type" value="Genomic_DNA"/>
</dbReference>
<reference evidence="11 13" key="1">
    <citation type="journal article" date="2017" name="Nat. Microbiol.">
        <title>Natural product diversity associated with the nematode symbionts Photorhabdus and Xenorhabdus.</title>
        <authorList>
            <person name="Tobias N.J."/>
            <person name="Wolff H."/>
            <person name="Djahanschiri B."/>
            <person name="Grundmann F."/>
            <person name="Kronenwerth M."/>
            <person name="Shi Y.M."/>
            <person name="Simonyi S."/>
            <person name="Grun P."/>
            <person name="Shapiro-Ilan D."/>
            <person name="Pidot S.J."/>
            <person name="Stinear T.P."/>
            <person name="Ebersberger I."/>
            <person name="Bode H.B."/>
        </authorList>
    </citation>
    <scope>NUCLEOTIDE SEQUENCE [LARGE SCALE GENOMIC DNA]</scope>
    <source>
        <strain evidence="11 13">DSM 16337</strain>
    </source>
</reference>
<dbReference type="SMART" id="SM00382">
    <property type="entry name" value="AAA"/>
    <property type="match status" value="1"/>
</dbReference>
<gene>
    <name evidence="12" type="ORF">BDE27_1274</name>
    <name evidence="11" type="ORF">Xehl_02201</name>
</gene>
<accession>A0A2D0IQP8</accession>
<dbReference type="InterPro" id="IPR017871">
    <property type="entry name" value="ABC_transporter-like_CS"/>
</dbReference>
<dbReference type="Gene3D" id="1.20.1560.10">
    <property type="entry name" value="ABC transporter type 1, transmembrane domain"/>
    <property type="match status" value="1"/>
</dbReference>
<evidence type="ECO:0000256" key="5">
    <source>
        <dbReference type="ARBA" id="ARBA00022840"/>
    </source>
</evidence>
<dbReference type="InterPro" id="IPR027417">
    <property type="entry name" value="P-loop_NTPase"/>
</dbReference>
<sequence>MLSNDPSVQNSPEQRAADAGVLKTLWDMMRPYRTLSYVAIALALVSAGLQILPAAIAGLITQSLYDGQYDTLLNYGIMLLSFTFAAMLTFSGSTFVAHLIAADVQADVRRHISNKLKSVPLGFFMQTDSTEIKKMMLDDVEQLEDGIAHIIPEMSATLFGPLIALGVMLAIDWRLALAAFAPTLGACLLFIYIQMKVQTTTQRFYAAQNRIASTMGEVINAIPVVKTYSGGNIALQRAEEAFTALTRIIDVWVEKVQVKSSRFFVLSSANLLFVLPLAVWLFNRQEITLFEFTFFILSAMAFGNIASSMFSVMTRLQQQEALITRYRWLMNQPELAPCTQSQVPADHTVTLHNVSFSYQDKQDNVLNNISFSVPAGSSLALVGASGSGKSTIASLIARLWDPQQGKITVGGVDIRNMDEPTLRNNISFVFQRVFLFNDTVANNIRLARPDASQAEVEAAAIAAQAHQFIQQLPQGYNTVINNGISLSVGEKQRIAVAAAILKNAPILVLDEATAYADPECEKEMQQALNALCRNKTVIVIAHRLPTIRHLDQILVLDKGHIIEQGTHDELVAQQGAYTKQWAAWRGENTGTGVN</sequence>
<dbReference type="RefSeq" id="WP_099132337.1">
    <property type="nucleotide sequence ID" value="NZ_CAWNOJ010000002.1"/>
</dbReference>
<protein>
    <submittedName>
        <fullName evidence="11">ABC transporter, ATP-binding/permease protein</fullName>
    </submittedName>
    <submittedName>
        <fullName evidence="12">ATP-binding cassette subfamily B protein</fullName>
    </submittedName>
</protein>
<dbReference type="GO" id="GO:0005886">
    <property type="term" value="C:plasma membrane"/>
    <property type="evidence" value="ECO:0007669"/>
    <property type="project" value="UniProtKB-SubCell"/>
</dbReference>
<dbReference type="InterPro" id="IPR011527">
    <property type="entry name" value="ABC1_TM_dom"/>
</dbReference>
<evidence type="ECO:0000256" key="7">
    <source>
        <dbReference type="ARBA" id="ARBA00023136"/>
    </source>
</evidence>
<dbReference type="InterPro" id="IPR003439">
    <property type="entry name" value="ABC_transporter-like_ATP-bd"/>
</dbReference>
<evidence type="ECO:0000256" key="1">
    <source>
        <dbReference type="ARBA" id="ARBA00004651"/>
    </source>
</evidence>
<dbReference type="PANTHER" id="PTHR43394:SF1">
    <property type="entry name" value="ATP-BINDING CASSETTE SUB-FAMILY B MEMBER 10, MITOCHONDRIAL"/>
    <property type="match status" value="1"/>
</dbReference>
<dbReference type="InterPro" id="IPR003593">
    <property type="entry name" value="AAA+_ATPase"/>
</dbReference>
<proteinExistence type="predicted"/>
<dbReference type="Proteomes" id="UP000225605">
    <property type="component" value="Unassembled WGS sequence"/>
</dbReference>
<evidence type="ECO:0000256" key="3">
    <source>
        <dbReference type="ARBA" id="ARBA00022692"/>
    </source>
</evidence>
<dbReference type="Proteomes" id="UP000283568">
    <property type="component" value="Unassembled WGS sequence"/>
</dbReference>
<dbReference type="GO" id="GO:0016887">
    <property type="term" value="F:ATP hydrolysis activity"/>
    <property type="evidence" value="ECO:0007669"/>
    <property type="project" value="InterPro"/>
</dbReference>
<keyword evidence="2" id="KW-0813">Transport</keyword>
<dbReference type="AlphaFoldDB" id="A0A2D0IQP8"/>
<dbReference type="InterPro" id="IPR039421">
    <property type="entry name" value="Type_1_exporter"/>
</dbReference>
<evidence type="ECO:0000313" key="13">
    <source>
        <dbReference type="Proteomes" id="UP000225605"/>
    </source>
</evidence>
<feature type="transmembrane region" description="Helical" evidence="8">
    <location>
        <begin position="175"/>
        <end position="193"/>
    </location>
</feature>
<reference evidence="12 14" key="2">
    <citation type="submission" date="2018-09" db="EMBL/GenBank/DDBJ databases">
        <title>Genomic Encyclopedia of Archaeal and Bacterial Type Strains, Phase II (KMG-II): from individual species to whole genera.</title>
        <authorList>
            <person name="Goeker M."/>
        </authorList>
    </citation>
    <scope>NUCLEOTIDE SEQUENCE [LARGE SCALE GENOMIC DNA]</scope>
    <source>
        <strain evidence="12 14">DSM 16337</strain>
    </source>
</reference>
<keyword evidence="6 8" id="KW-1133">Transmembrane helix</keyword>